<keyword evidence="2" id="KW-0732">Signal</keyword>
<feature type="transmembrane region" description="Helical" evidence="1">
    <location>
        <begin position="217"/>
        <end position="239"/>
    </location>
</feature>
<organism evidence="5 6">
    <name type="scientific">Maribrevibacterium harenarium</name>
    <dbReference type="NCBI Taxonomy" id="2589817"/>
    <lineage>
        <taxon>Bacteria</taxon>
        <taxon>Pseudomonadati</taxon>
        <taxon>Pseudomonadota</taxon>
        <taxon>Gammaproteobacteria</taxon>
        <taxon>Oceanospirillales</taxon>
        <taxon>Oceanospirillaceae</taxon>
        <taxon>Maribrevibacterium</taxon>
    </lineage>
</organism>
<evidence type="ECO:0000259" key="4">
    <source>
        <dbReference type="Pfam" id="PF07696"/>
    </source>
</evidence>
<feature type="signal peptide" evidence="2">
    <location>
        <begin position="1"/>
        <end position="23"/>
    </location>
</feature>
<sequence>MTYRMLQRLLFFVLLMFFASAYSAPNIAILDDNISRANLGKIGYLFIDETKQLSQELIETDTYSRRFVPIERDFLQFGLVDGSVWLRAQVAIQSSARAPVALHINAPRLQQLSIFIPELNLIGPLAELGEYNPAQGRPIKHAEFIVPLPDPLPPLFTIYLKIDSNVPINLTAEVKTLSDTFADTQREQLWTGIILGIAFIVLFTNIVFWLRLSNIMYLIFSGILAGLITLHLSVHGYLYDWFPTFTGLQERLYNLSALGCAATISLFTRLYLNTATTLPKLDRLLLGLGLLNGFLGLIYSLIPEQLNIRYLSLMATGTLMLLFLAGFFAYLKKVPYAGYYLLARSTLTFGHFLWILTAYGMISSMFWYEWGLTLSILAEALIHFTGMLLRQRHANSHVVGKYSPGYSRDVSLQLLDDIKRRLAYPINIMTGIVPTLPNNEEQRTALASAKVGMEQLSNRISTLIDIETGRVREQTLPVSLDTLIREVQLSSRTAGADYQSVLFEYDKSLKVDIHSNAPMLQHLLVTLCYELQLYSDQELTICFNTPEFKDTQDHSVKLEIVIEPMPTSIDLAATGNIGIRHAIHVLDFLNGKFEDQGVGSQRRGLITLPLKASIGRQQQPSFNLKTSVLLFGHYTALMERTMYVSENNVGAMHHVADLEDLVQMLTRKRDEDESVIICLFEDEANSDAALISRIRNYLSPNDITLLITDNIRISERYCHNQGFDGLIYEHDLERRYLAHIRRLTKLIA</sequence>
<feature type="transmembrane region" description="Helical" evidence="1">
    <location>
        <begin position="308"/>
        <end position="331"/>
    </location>
</feature>
<dbReference type="InterPro" id="IPR011623">
    <property type="entry name" value="7TMR_DISM_rcpt_extracell_dom1"/>
</dbReference>
<dbReference type="OrthoDB" id="6093295at2"/>
<evidence type="ECO:0000259" key="3">
    <source>
        <dbReference type="Pfam" id="PF07695"/>
    </source>
</evidence>
<keyword evidence="1" id="KW-1133">Transmembrane helix</keyword>
<evidence type="ECO:0000313" key="6">
    <source>
        <dbReference type="Proteomes" id="UP000315901"/>
    </source>
</evidence>
<keyword evidence="1" id="KW-0472">Membrane</keyword>
<name>A0A501X231_9GAMM</name>
<dbReference type="EMBL" id="VFRR01000005">
    <property type="protein sequence ID" value="TPE54536.1"/>
    <property type="molecule type" value="Genomic_DNA"/>
</dbReference>
<feature type="domain" description="7TM-DISM receptor extracellular" evidence="3">
    <location>
        <begin position="187"/>
        <end position="385"/>
    </location>
</feature>
<reference evidence="5 6" key="1">
    <citation type="submission" date="2019-06" db="EMBL/GenBank/DDBJ databases">
        <title>A novel bacterium of genus Marinomonas, isolated from coastal sand.</title>
        <authorList>
            <person name="Huang H."/>
            <person name="Mo K."/>
            <person name="Hu Y."/>
        </authorList>
    </citation>
    <scope>NUCLEOTIDE SEQUENCE [LARGE SCALE GENOMIC DNA]</scope>
    <source>
        <strain evidence="5 6">HB171799</strain>
    </source>
</reference>
<feature type="domain" description="7TM-DISM receptor extracellular" evidence="4">
    <location>
        <begin position="44"/>
        <end position="172"/>
    </location>
</feature>
<dbReference type="Proteomes" id="UP000315901">
    <property type="component" value="Unassembled WGS sequence"/>
</dbReference>
<feature type="transmembrane region" description="Helical" evidence="1">
    <location>
        <begin position="189"/>
        <end position="210"/>
    </location>
</feature>
<dbReference type="Gene3D" id="2.60.40.2380">
    <property type="match status" value="1"/>
</dbReference>
<dbReference type="Pfam" id="PF07695">
    <property type="entry name" value="7TMR-DISM_7TM"/>
    <property type="match status" value="1"/>
</dbReference>
<evidence type="ECO:0000256" key="1">
    <source>
        <dbReference type="SAM" id="Phobius"/>
    </source>
</evidence>
<protein>
    <recommendedName>
        <fullName evidence="7">7TM-DISM receptor extracellular domain-containing protein</fullName>
    </recommendedName>
</protein>
<feature type="transmembrane region" description="Helical" evidence="1">
    <location>
        <begin position="251"/>
        <end position="272"/>
    </location>
</feature>
<proteinExistence type="predicted"/>
<evidence type="ECO:0000313" key="5">
    <source>
        <dbReference type="EMBL" id="TPE54536.1"/>
    </source>
</evidence>
<gene>
    <name evidence="5" type="ORF">FJM67_04555</name>
</gene>
<feature type="transmembrane region" description="Helical" evidence="1">
    <location>
        <begin position="284"/>
        <end position="302"/>
    </location>
</feature>
<accession>A0A501X231</accession>
<keyword evidence="6" id="KW-1185">Reference proteome</keyword>
<comment type="caution">
    <text evidence="5">The sequence shown here is derived from an EMBL/GenBank/DDBJ whole genome shotgun (WGS) entry which is preliminary data.</text>
</comment>
<keyword evidence="1" id="KW-0812">Transmembrane</keyword>
<dbReference type="InterPro" id="IPR011622">
    <property type="entry name" value="7TMR_DISM_rcpt_extracell_dom2"/>
</dbReference>
<dbReference type="AlphaFoldDB" id="A0A501X231"/>
<evidence type="ECO:0008006" key="7">
    <source>
        <dbReference type="Google" id="ProtNLM"/>
    </source>
</evidence>
<evidence type="ECO:0000256" key="2">
    <source>
        <dbReference type="SAM" id="SignalP"/>
    </source>
</evidence>
<dbReference type="Pfam" id="PF07696">
    <property type="entry name" value="7TMR-DISMED2"/>
    <property type="match status" value="1"/>
</dbReference>
<feature type="chain" id="PRO_5021202021" description="7TM-DISM receptor extracellular domain-containing protein" evidence="2">
    <location>
        <begin position="24"/>
        <end position="748"/>
    </location>
</feature>